<comment type="caution">
    <text evidence="2">The sequence shown here is derived from an EMBL/GenBank/DDBJ whole genome shotgun (WGS) entry which is preliminary data.</text>
</comment>
<dbReference type="EMBL" id="VTUZ01000076">
    <property type="protein sequence ID" value="KAA0997687.1"/>
    <property type="molecule type" value="Genomic_DNA"/>
</dbReference>
<organism evidence="2 3">
    <name type="scientific">Paraburkholderia panacisoli</name>
    <dbReference type="NCBI Taxonomy" id="2603818"/>
    <lineage>
        <taxon>Bacteria</taxon>
        <taxon>Pseudomonadati</taxon>
        <taxon>Pseudomonadota</taxon>
        <taxon>Betaproteobacteria</taxon>
        <taxon>Burkholderiales</taxon>
        <taxon>Burkholderiaceae</taxon>
        <taxon>Paraburkholderia</taxon>
    </lineage>
</organism>
<dbReference type="RefSeq" id="WP_149675871.1">
    <property type="nucleotide sequence ID" value="NZ_VTUZ01000056.1"/>
</dbReference>
<evidence type="ECO:0000313" key="3">
    <source>
        <dbReference type="Proteomes" id="UP000325273"/>
    </source>
</evidence>
<protein>
    <submittedName>
        <fullName evidence="2">Uncharacterized protein</fullName>
    </submittedName>
</protein>
<dbReference type="AlphaFoldDB" id="A0A5B0G5R9"/>
<keyword evidence="3" id="KW-1185">Reference proteome</keyword>
<dbReference type="SUPFAM" id="SSF54909">
    <property type="entry name" value="Dimeric alpha+beta barrel"/>
    <property type="match status" value="1"/>
</dbReference>
<gene>
    <name evidence="2" type="ORF">FVF58_44045</name>
    <name evidence="1" type="ORF">FVF58_48110</name>
</gene>
<proteinExistence type="predicted"/>
<reference evidence="2 3" key="1">
    <citation type="submission" date="2019-08" db="EMBL/GenBank/DDBJ databases">
        <title>Paraburkholderia sp. DCY113.</title>
        <authorList>
            <person name="Kang J."/>
        </authorList>
    </citation>
    <scope>NUCLEOTIDE SEQUENCE [LARGE SCALE GENOMIC DNA]</scope>
    <source>
        <strain evidence="2 3">DCY113</strain>
    </source>
</reference>
<sequence length="96" mass="10201">MQAVLRTYSGKGAKELFDVLEKRAAEVEELLRSVKGFVGYTLTRSDDGGFSVTVCNDKAGVDESVQKAKDWIAKNAADAGAAAPKVTEGSVIVHVK</sequence>
<name>A0A5B0G5R9_9BURK</name>
<dbReference type="InterPro" id="IPR011008">
    <property type="entry name" value="Dimeric_a/b-barrel"/>
</dbReference>
<dbReference type="Proteomes" id="UP000325273">
    <property type="component" value="Unassembled WGS sequence"/>
</dbReference>
<accession>A0A5B0G5R9</accession>
<evidence type="ECO:0000313" key="1">
    <source>
        <dbReference type="EMBL" id="KAA0997687.1"/>
    </source>
</evidence>
<evidence type="ECO:0000313" key="2">
    <source>
        <dbReference type="EMBL" id="KAA0998572.1"/>
    </source>
</evidence>
<dbReference type="EMBL" id="VTUZ01000056">
    <property type="protein sequence ID" value="KAA0998572.1"/>
    <property type="molecule type" value="Genomic_DNA"/>
</dbReference>